<evidence type="ECO:0000259" key="9">
    <source>
        <dbReference type="Pfam" id="PF00857"/>
    </source>
</evidence>
<evidence type="ECO:0000313" key="11">
    <source>
        <dbReference type="Proteomes" id="UP000051952"/>
    </source>
</evidence>
<evidence type="ECO:0000256" key="1">
    <source>
        <dbReference type="ARBA" id="ARBA00006336"/>
    </source>
</evidence>
<accession>A0A0S4J312</accession>
<evidence type="ECO:0000256" key="7">
    <source>
        <dbReference type="ARBA" id="ARBA00043224"/>
    </source>
</evidence>
<sequence length="365" mass="39519">MLDGPAPPHDEDGTNGDDHHHHHHRTQHEEFLHLVRSRGLTTIKRKQRHLLNIKPEDFLIVVDLQEDFLPPNGLFKVGHGDEVVAPICELVEEFVSVGAYVYCSRDYHPSNHCSFDTHGGSFPRHCVQGTHGARFTEPLAQVMQHHLDPVNGPVFVVYKGFSPDVDSFGAVRYDDEILNRSPRVSRRADAPHCSSSWTGSFLLYSSNANELKATLDHLSAAATPTTAAEAATIVVGSSALPSSSTAATNEKAASSMTESAAQSPSTRAKGNLYVVGLALDYCVLDTAVNAASLKDAKDLFHSVTILVDYCRPAHVANIGPFGSGFFTDPIEFATQCRNKVELVTFQQSAAALAQAAVRATDNPLA</sequence>
<evidence type="ECO:0000256" key="2">
    <source>
        <dbReference type="ARBA" id="ARBA00022642"/>
    </source>
</evidence>
<keyword evidence="3" id="KW-0479">Metal-binding</keyword>
<dbReference type="SUPFAM" id="SSF52499">
    <property type="entry name" value="Isochorismatase-like hydrolases"/>
    <property type="match status" value="1"/>
</dbReference>
<organism evidence="10 11">
    <name type="scientific">Bodo saltans</name>
    <name type="common">Flagellated protozoan</name>
    <dbReference type="NCBI Taxonomy" id="75058"/>
    <lineage>
        <taxon>Eukaryota</taxon>
        <taxon>Discoba</taxon>
        <taxon>Euglenozoa</taxon>
        <taxon>Kinetoplastea</taxon>
        <taxon>Metakinetoplastina</taxon>
        <taxon>Eubodonida</taxon>
        <taxon>Bodonidae</taxon>
        <taxon>Bodo</taxon>
    </lineage>
</organism>
<dbReference type="GO" id="GO:0008936">
    <property type="term" value="F:nicotinamidase activity"/>
    <property type="evidence" value="ECO:0007669"/>
    <property type="project" value="UniProtKB-EC"/>
</dbReference>
<dbReference type="InterPro" id="IPR000868">
    <property type="entry name" value="Isochorismatase-like_dom"/>
</dbReference>
<gene>
    <name evidence="10" type="ORF">BSAL_83990</name>
</gene>
<evidence type="ECO:0000256" key="8">
    <source>
        <dbReference type="SAM" id="MobiDB-lite"/>
    </source>
</evidence>
<dbReference type="EMBL" id="CYKH01000956">
    <property type="protein sequence ID" value="CUG72539.1"/>
    <property type="molecule type" value="Genomic_DNA"/>
</dbReference>
<dbReference type="GO" id="GO:0019363">
    <property type="term" value="P:pyridine nucleotide biosynthetic process"/>
    <property type="evidence" value="ECO:0007669"/>
    <property type="project" value="UniProtKB-KW"/>
</dbReference>
<dbReference type="Proteomes" id="UP000051952">
    <property type="component" value="Unassembled WGS sequence"/>
</dbReference>
<feature type="region of interest" description="Disordered" evidence="8">
    <location>
        <begin position="1"/>
        <end position="29"/>
    </location>
</feature>
<keyword evidence="4 10" id="KW-0378">Hydrolase</keyword>
<dbReference type="Gene3D" id="3.40.50.850">
    <property type="entry name" value="Isochorismatase-like"/>
    <property type="match status" value="1"/>
</dbReference>
<dbReference type="EC" id="3.5.1.19" evidence="6"/>
<evidence type="ECO:0000256" key="3">
    <source>
        <dbReference type="ARBA" id="ARBA00022723"/>
    </source>
</evidence>
<dbReference type="OMA" id="ATICATR"/>
<evidence type="ECO:0000313" key="10">
    <source>
        <dbReference type="EMBL" id="CUG72539.1"/>
    </source>
</evidence>
<feature type="domain" description="Isochorismatase-like" evidence="9">
    <location>
        <begin position="59"/>
        <end position="141"/>
    </location>
</feature>
<evidence type="ECO:0000256" key="4">
    <source>
        <dbReference type="ARBA" id="ARBA00022801"/>
    </source>
</evidence>
<dbReference type="GO" id="GO:0046872">
    <property type="term" value="F:metal ion binding"/>
    <property type="evidence" value="ECO:0007669"/>
    <property type="project" value="UniProtKB-KW"/>
</dbReference>
<proteinExistence type="inferred from homology"/>
<evidence type="ECO:0000256" key="6">
    <source>
        <dbReference type="ARBA" id="ARBA00039017"/>
    </source>
</evidence>
<feature type="compositionally biased region" description="Basic and acidic residues" evidence="8">
    <location>
        <begin position="8"/>
        <end position="19"/>
    </location>
</feature>
<comment type="pathway">
    <text evidence="5">Cofactor biosynthesis; nicotinate biosynthesis; nicotinate from nicotinamide: step 1/1.</text>
</comment>
<keyword evidence="2" id="KW-0662">Pyridine nucleotide biosynthesis</keyword>
<evidence type="ECO:0000256" key="5">
    <source>
        <dbReference type="ARBA" id="ARBA00037900"/>
    </source>
</evidence>
<keyword evidence="11" id="KW-1185">Reference proteome</keyword>
<dbReference type="OrthoDB" id="1739143at2759"/>
<dbReference type="Pfam" id="PF00857">
    <property type="entry name" value="Isochorismatase"/>
    <property type="match status" value="1"/>
</dbReference>
<comment type="similarity">
    <text evidence="1">Belongs to the isochorismatase family.</text>
</comment>
<name>A0A0S4J312_BODSA</name>
<reference evidence="11" key="1">
    <citation type="submission" date="2015-09" db="EMBL/GenBank/DDBJ databases">
        <authorList>
            <consortium name="Pathogen Informatics"/>
        </authorList>
    </citation>
    <scope>NUCLEOTIDE SEQUENCE [LARGE SCALE GENOMIC DNA]</scope>
    <source>
        <strain evidence="11">Lake Konstanz</strain>
    </source>
</reference>
<dbReference type="AlphaFoldDB" id="A0A0S4J312"/>
<dbReference type="PANTHER" id="PTHR11080">
    <property type="entry name" value="PYRAZINAMIDASE/NICOTINAMIDASE"/>
    <property type="match status" value="1"/>
</dbReference>
<dbReference type="InterPro" id="IPR052347">
    <property type="entry name" value="Isochorismatase_Nicotinamidase"/>
</dbReference>
<dbReference type="InterPro" id="IPR036380">
    <property type="entry name" value="Isochorismatase-like_sf"/>
</dbReference>
<protein>
    <recommendedName>
        <fullName evidence="6">nicotinamidase</fullName>
        <ecNumber evidence="6">3.5.1.19</ecNumber>
    </recommendedName>
    <alternativeName>
        <fullName evidence="7">Nicotinamide deamidase</fullName>
    </alternativeName>
</protein>
<dbReference type="PANTHER" id="PTHR11080:SF2">
    <property type="entry name" value="LD05707P"/>
    <property type="match status" value="1"/>
</dbReference>